<keyword evidence="3" id="KW-0645">Protease</keyword>
<evidence type="ECO:0000256" key="5">
    <source>
        <dbReference type="ARBA" id="ARBA00022825"/>
    </source>
</evidence>
<name>A0ABS2A890_9ACTN</name>
<sequence>MTGGAYGPLRWPRLRLGDRVRMVSPASFPEEEGWREWAAGELAAWGLEVDFGRHADDRFGYMAGRDDDRLADLEDAFRDPGVRAIITTRGGAGAYRIAPRVDPALVRADPKPIVGFSDITYLHLALLDTTGLVGVHGWMGATGCRELLFTAEPAVLRADPGAPSAAVTIPGRATGRLIGGNTNAVAGMIAAGLPSLSGAILCLEASHRPGFDQFLWQMARSGSLDGLRGAAIGDLQGQEEAYGEIRTRLGALGIPVLGGLPFGHIDDMICMPLGTPATIDTEAGTLTVESGAR</sequence>
<dbReference type="PANTHER" id="PTHR30237">
    <property type="entry name" value="MURAMOYLTETRAPEPTIDE CARBOXYPEPTIDASE"/>
    <property type="match status" value="1"/>
</dbReference>
<evidence type="ECO:0000259" key="6">
    <source>
        <dbReference type="Pfam" id="PF02016"/>
    </source>
</evidence>
<gene>
    <name evidence="8" type="ORF">JIG36_08060</name>
</gene>
<evidence type="ECO:0000313" key="8">
    <source>
        <dbReference type="EMBL" id="MBM2615518.1"/>
    </source>
</evidence>
<keyword evidence="2" id="KW-0121">Carboxypeptidase</keyword>
<dbReference type="PANTHER" id="PTHR30237:SF2">
    <property type="entry name" value="MUREIN TETRAPEPTIDE CARBOXYPEPTIDASE"/>
    <property type="match status" value="1"/>
</dbReference>
<keyword evidence="5" id="KW-0720">Serine protease</keyword>
<organism evidence="8 9">
    <name type="scientific">Paractinoplanes ovalisporus</name>
    <dbReference type="NCBI Taxonomy" id="2810368"/>
    <lineage>
        <taxon>Bacteria</taxon>
        <taxon>Bacillati</taxon>
        <taxon>Actinomycetota</taxon>
        <taxon>Actinomycetes</taxon>
        <taxon>Micromonosporales</taxon>
        <taxon>Micromonosporaceae</taxon>
        <taxon>Paractinoplanes</taxon>
    </lineage>
</organism>
<proteinExistence type="inferred from homology"/>
<evidence type="ECO:0000313" key="9">
    <source>
        <dbReference type="Proteomes" id="UP000632138"/>
    </source>
</evidence>
<dbReference type="RefSeq" id="WP_203375402.1">
    <property type="nucleotide sequence ID" value="NZ_JAENHP010000002.1"/>
</dbReference>
<evidence type="ECO:0000256" key="2">
    <source>
        <dbReference type="ARBA" id="ARBA00022645"/>
    </source>
</evidence>
<dbReference type="PIRSF" id="PIRSF028757">
    <property type="entry name" value="LD-carboxypeptidase"/>
    <property type="match status" value="1"/>
</dbReference>
<dbReference type="SUPFAM" id="SSF52317">
    <property type="entry name" value="Class I glutamine amidotransferase-like"/>
    <property type="match status" value="1"/>
</dbReference>
<dbReference type="InterPro" id="IPR027461">
    <property type="entry name" value="Carboxypeptidase_A_C_sf"/>
</dbReference>
<dbReference type="CDD" id="cd07025">
    <property type="entry name" value="Peptidase_S66"/>
    <property type="match status" value="1"/>
</dbReference>
<evidence type="ECO:0000256" key="1">
    <source>
        <dbReference type="ARBA" id="ARBA00010233"/>
    </source>
</evidence>
<comment type="similarity">
    <text evidence="1">Belongs to the peptidase S66 family.</text>
</comment>
<dbReference type="Gene3D" id="3.50.30.60">
    <property type="entry name" value="LD-carboxypeptidase A C-terminal domain-like"/>
    <property type="match status" value="1"/>
</dbReference>
<feature type="domain" description="LD-carboxypeptidase C-terminal" evidence="7">
    <location>
        <begin position="174"/>
        <end position="279"/>
    </location>
</feature>
<feature type="domain" description="LD-carboxypeptidase N-terminal" evidence="6">
    <location>
        <begin position="20"/>
        <end position="137"/>
    </location>
</feature>
<evidence type="ECO:0000256" key="3">
    <source>
        <dbReference type="ARBA" id="ARBA00022670"/>
    </source>
</evidence>
<dbReference type="Pfam" id="PF02016">
    <property type="entry name" value="Peptidase_S66"/>
    <property type="match status" value="1"/>
</dbReference>
<protein>
    <submittedName>
        <fullName evidence="8">LD-carboxypeptidase</fullName>
    </submittedName>
</protein>
<dbReference type="InterPro" id="IPR040921">
    <property type="entry name" value="Peptidase_S66C"/>
</dbReference>
<dbReference type="InterPro" id="IPR029062">
    <property type="entry name" value="Class_I_gatase-like"/>
</dbReference>
<accession>A0ABS2A890</accession>
<dbReference type="SUPFAM" id="SSF141986">
    <property type="entry name" value="LD-carboxypeptidase A C-terminal domain-like"/>
    <property type="match status" value="1"/>
</dbReference>
<keyword evidence="9" id="KW-1185">Reference proteome</keyword>
<dbReference type="EMBL" id="JAENHP010000002">
    <property type="protein sequence ID" value="MBM2615518.1"/>
    <property type="molecule type" value="Genomic_DNA"/>
</dbReference>
<dbReference type="InterPro" id="IPR003507">
    <property type="entry name" value="S66_fam"/>
</dbReference>
<dbReference type="Gene3D" id="3.40.50.10740">
    <property type="entry name" value="Class I glutamine amidotransferase-like"/>
    <property type="match status" value="1"/>
</dbReference>
<dbReference type="Pfam" id="PF17676">
    <property type="entry name" value="Peptidase_S66C"/>
    <property type="match status" value="1"/>
</dbReference>
<evidence type="ECO:0000259" key="7">
    <source>
        <dbReference type="Pfam" id="PF17676"/>
    </source>
</evidence>
<keyword evidence="4" id="KW-0378">Hydrolase</keyword>
<reference evidence="8 9" key="1">
    <citation type="submission" date="2021-01" db="EMBL/GenBank/DDBJ databases">
        <title>Actinoplanes sp. nov. LDG1-06 isolated from lichen.</title>
        <authorList>
            <person name="Saeng-In P."/>
            <person name="Phongsopitanun W."/>
            <person name="Kanchanasin P."/>
            <person name="Yuki M."/>
            <person name="Kudo T."/>
            <person name="Ohkuma M."/>
            <person name="Tanasupawat S."/>
        </authorList>
    </citation>
    <scope>NUCLEOTIDE SEQUENCE [LARGE SCALE GENOMIC DNA]</scope>
    <source>
        <strain evidence="8 9">LDG1-06</strain>
    </source>
</reference>
<dbReference type="Proteomes" id="UP000632138">
    <property type="component" value="Unassembled WGS sequence"/>
</dbReference>
<dbReference type="InterPro" id="IPR040449">
    <property type="entry name" value="Peptidase_S66_N"/>
</dbReference>
<evidence type="ECO:0000256" key="4">
    <source>
        <dbReference type="ARBA" id="ARBA00022801"/>
    </source>
</evidence>
<comment type="caution">
    <text evidence="8">The sequence shown here is derived from an EMBL/GenBank/DDBJ whole genome shotgun (WGS) entry which is preliminary data.</text>
</comment>
<dbReference type="InterPro" id="IPR027478">
    <property type="entry name" value="LdcA_N"/>
</dbReference>